<reference evidence="1 3" key="1">
    <citation type="journal article" date="2008" name="Science">
        <title>The Physcomitrella genome reveals evolutionary insights into the conquest of land by plants.</title>
        <authorList>
            <person name="Rensing S."/>
            <person name="Lang D."/>
            <person name="Zimmer A."/>
            <person name="Terry A."/>
            <person name="Salamov A."/>
            <person name="Shapiro H."/>
            <person name="Nishiyama T."/>
            <person name="Perroud P.-F."/>
            <person name="Lindquist E."/>
            <person name="Kamisugi Y."/>
            <person name="Tanahashi T."/>
            <person name="Sakakibara K."/>
            <person name="Fujita T."/>
            <person name="Oishi K."/>
            <person name="Shin-I T."/>
            <person name="Kuroki Y."/>
            <person name="Toyoda A."/>
            <person name="Suzuki Y."/>
            <person name="Hashimoto A."/>
            <person name="Yamaguchi K."/>
            <person name="Sugano A."/>
            <person name="Kohara Y."/>
            <person name="Fujiyama A."/>
            <person name="Anterola A."/>
            <person name="Aoki S."/>
            <person name="Ashton N."/>
            <person name="Barbazuk W.B."/>
            <person name="Barker E."/>
            <person name="Bennetzen J."/>
            <person name="Bezanilla M."/>
            <person name="Blankenship R."/>
            <person name="Cho S.H."/>
            <person name="Dutcher S."/>
            <person name="Estelle M."/>
            <person name="Fawcett J.A."/>
            <person name="Gundlach H."/>
            <person name="Hanada K."/>
            <person name="Heyl A."/>
            <person name="Hicks K.A."/>
            <person name="Hugh J."/>
            <person name="Lohr M."/>
            <person name="Mayer K."/>
            <person name="Melkozernov A."/>
            <person name="Murata T."/>
            <person name="Nelson D."/>
            <person name="Pils B."/>
            <person name="Prigge M."/>
            <person name="Reiss B."/>
            <person name="Renner T."/>
            <person name="Rombauts S."/>
            <person name="Rushton P."/>
            <person name="Sanderfoot A."/>
            <person name="Schween G."/>
            <person name="Shiu S.-H."/>
            <person name="Stueber K."/>
            <person name="Theodoulou F.L."/>
            <person name="Tu H."/>
            <person name="Van de Peer Y."/>
            <person name="Verrier P.J."/>
            <person name="Waters E."/>
            <person name="Wood A."/>
            <person name="Yang L."/>
            <person name="Cove D."/>
            <person name="Cuming A."/>
            <person name="Hasebe M."/>
            <person name="Lucas S."/>
            <person name="Mishler D.B."/>
            <person name="Reski R."/>
            <person name="Grigoriev I."/>
            <person name="Quatrano R.S."/>
            <person name="Boore J.L."/>
        </authorList>
    </citation>
    <scope>NUCLEOTIDE SEQUENCE [LARGE SCALE GENOMIC DNA]</scope>
    <source>
        <strain evidence="2 3">cv. Gransden 2004</strain>
    </source>
</reference>
<dbReference type="EnsemblPlants" id="Pp3c1_14640V3.1">
    <property type="protein sequence ID" value="Pp3c1_14640V3.1"/>
    <property type="gene ID" value="Pp3c1_14640"/>
</dbReference>
<keyword evidence="3" id="KW-1185">Reference proteome</keyword>
<protein>
    <recommendedName>
        <fullName evidence="4">Protein kinase domain-containing protein</fullName>
    </recommendedName>
</protein>
<evidence type="ECO:0000313" key="3">
    <source>
        <dbReference type="Proteomes" id="UP000006727"/>
    </source>
</evidence>
<reference evidence="1 3" key="2">
    <citation type="journal article" date="2018" name="Plant J.">
        <title>The Physcomitrella patens chromosome-scale assembly reveals moss genome structure and evolution.</title>
        <authorList>
            <person name="Lang D."/>
            <person name="Ullrich K.K."/>
            <person name="Murat F."/>
            <person name="Fuchs J."/>
            <person name="Jenkins J."/>
            <person name="Haas F.B."/>
            <person name="Piednoel M."/>
            <person name="Gundlach H."/>
            <person name="Van Bel M."/>
            <person name="Meyberg R."/>
            <person name="Vives C."/>
            <person name="Morata J."/>
            <person name="Symeonidi A."/>
            <person name="Hiss M."/>
            <person name="Muchero W."/>
            <person name="Kamisugi Y."/>
            <person name="Saleh O."/>
            <person name="Blanc G."/>
            <person name="Decker E.L."/>
            <person name="van Gessel N."/>
            <person name="Grimwood J."/>
            <person name="Hayes R.D."/>
            <person name="Graham S.W."/>
            <person name="Gunter L.E."/>
            <person name="McDaniel S.F."/>
            <person name="Hoernstein S.N.W."/>
            <person name="Larsson A."/>
            <person name="Li F.W."/>
            <person name="Perroud P.F."/>
            <person name="Phillips J."/>
            <person name="Ranjan P."/>
            <person name="Rokshar D.S."/>
            <person name="Rothfels C.J."/>
            <person name="Schneider L."/>
            <person name="Shu S."/>
            <person name="Stevenson D.W."/>
            <person name="Thummler F."/>
            <person name="Tillich M."/>
            <person name="Villarreal Aguilar J.C."/>
            <person name="Widiez T."/>
            <person name="Wong G.K."/>
            <person name="Wymore A."/>
            <person name="Zhang Y."/>
            <person name="Zimmer A.D."/>
            <person name="Quatrano R.S."/>
            <person name="Mayer K.F.X."/>
            <person name="Goodstein D."/>
            <person name="Casacuberta J.M."/>
            <person name="Vandepoele K."/>
            <person name="Reski R."/>
            <person name="Cuming A.C."/>
            <person name="Tuskan G.A."/>
            <person name="Maumus F."/>
            <person name="Salse J."/>
            <person name="Schmutz J."/>
            <person name="Rensing S.A."/>
        </authorList>
    </citation>
    <scope>NUCLEOTIDE SEQUENCE [LARGE SCALE GENOMIC DNA]</scope>
    <source>
        <strain evidence="2 3">cv. Gransden 2004</strain>
    </source>
</reference>
<dbReference type="Proteomes" id="UP000006727">
    <property type="component" value="Chromosome 1"/>
</dbReference>
<accession>A0A2K1L865</accession>
<dbReference type="SUPFAM" id="SSF56112">
    <property type="entry name" value="Protein kinase-like (PK-like)"/>
    <property type="match status" value="1"/>
</dbReference>
<gene>
    <name evidence="1" type="ORF">PHYPA_000659</name>
</gene>
<dbReference type="AlphaFoldDB" id="A0A2K1L865"/>
<evidence type="ECO:0008006" key="4">
    <source>
        <dbReference type="Google" id="ProtNLM"/>
    </source>
</evidence>
<dbReference type="Gramene" id="Pp3c1_14640V3.1">
    <property type="protein sequence ID" value="Pp3c1_14640V3.1"/>
    <property type="gene ID" value="Pp3c1_14640"/>
</dbReference>
<organism evidence="1">
    <name type="scientific">Physcomitrium patens</name>
    <name type="common">Spreading-leaved earth moss</name>
    <name type="synonym">Physcomitrella patens</name>
    <dbReference type="NCBI Taxonomy" id="3218"/>
    <lineage>
        <taxon>Eukaryota</taxon>
        <taxon>Viridiplantae</taxon>
        <taxon>Streptophyta</taxon>
        <taxon>Embryophyta</taxon>
        <taxon>Bryophyta</taxon>
        <taxon>Bryophytina</taxon>
        <taxon>Bryopsida</taxon>
        <taxon>Funariidae</taxon>
        <taxon>Funariales</taxon>
        <taxon>Funariaceae</taxon>
        <taxon>Physcomitrium</taxon>
    </lineage>
</organism>
<dbReference type="InterPro" id="IPR011009">
    <property type="entry name" value="Kinase-like_dom_sf"/>
</dbReference>
<dbReference type="EMBL" id="ABEU02000001">
    <property type="protein sequence ID" value="PNR62235.1"/>
    <property type="molecule type" value="Genomic_DNA"/>
</dbReference>
<evidence type="ECO:0000313" key="1">
    <source>
        <dbReference type="EMBL" id="PNR62235.1"/>
    </source>
</evidence>
<dbReference type="STRING" id="3218.A0A2K1L865"/>
<dbReference type="Gene3D" id="1.10.510.10">
    <property type="entry name" value="Transferase(Phosphotransferase) domain 1"/>
    <property type="match status" value="1"/>
</dbReference>
<sequence length="119" mass="13559">MNPPVAQVVGRFSSIASLSDQGFENIKPFLNNRGGLQNLRLWSCASIWRSFEGVYKLSCPEVLLRVKQYSRAVDMWSSSCAMAEFLAKEPLLPRKSPIHEKDMIFKTLRIPIEKILALF</sequence>
<dbReference type="InParanoid" id="A0A2K1L865"/>
<evidence type="ECO:0000313" key="2">
    <source>
        <dbReference type="EnsemblPlants" id="Pp3c1_14640V3.1"/>
    </source>
</evidence>
<reference evidence="2" key="3">
    <citation type="submission" date="2020-12" db="UniProtKB">
        <authorList>
            <consortium name="EnsemblPlants"/>
        </authorList>
    </citation>
    <scope>IDENTIFICATION</scope>
</reference>
<name>A0A2K1L865_PHYPA</name>
<proteinExistence type="predicted"/>